<evidence type="ECO:0000313" key="1">
    <source>
        <dbReference type="EMBL" id="KAL0938418.1"/>
    </source>
</evidence>
<comment type="caution">
    <text evidence="1">The sequence shown here is derived from an EMBL/GenBank/DDBJ whole genome shotgun (WGS) entry which is preliminary data.</text>
</comment>
<dbReference type="Proteomes" id="UP000805649">
    <property type="component" value="Unassembled WGS sequence"/>
</dbReference>
<proteinExistence type="predicted"/>
<organism evidence="1 2">
    <name type="scientific">Colletotrichum truncatum</name>
    <name type="common">Anthracnose fungus</name>
    <name type="synonym">Colletotrichum capsici</name>
    <dbReference type="NCBI Taxonomy" id="5467"/>
    <lineage>
        <taxon>Eukaryota</taxon>
        <taxon>Fungi</taxon>
        <taxon>Dikarya</taxon>
        <taxon>Ascomycota</taxon>
        <taxon>Pezizomycotina</taxon>
        <taxon>Sordariomycetes</taxon>
        <taxon>Hypocreomycetidae</taxon>
        <taxon>Glomerellales</taxon>
        <taxon>Glomerellaceae</taxon>
        <taxon>Colletotrichum</taxon>
        <taxon>Colletotrichum truncatum species complex</taxon>
    </lineage>
</organism>
<gene>
    <name evidence="1" type="ORF">CTRU02_205028</name>
</gene>
<sequence>MQKFDNASLWETKVGADVHLGMGVAKWELHEDVIAGQSGQVDLMMSQAKKENGFKKITLKEHSYTVPALETTLHFLYVGDKVPFVKTDVLELLAIYDVSASLDIPTLGNMVASCVGNRMGTILATRMDLLDDVFTATEIIIREESESWKTINQELQKAFAPHLDMLLRQQQFSKLLKEHHPFCFQTLGAAVEEIKKLKVDFTKVQSEIDLLLPETPKTSMGVDKGCPRSNEPPFFSPLFKKADAQSTTFATSYFRQALDSKAFNFHFEEDSCASRKHSPNKQRIEASVNPSTEDGGLAFKKTDQTKCYQSGTLIDIECESEVSSAAFGREGCSPAYEFYGTRLEQPATVLVDTFEFQCSPPKKDDCVVTNTINELELGSKVDNALNHAQPRTMPDDQSQLEHDSSPRMDAVVVGSKTDSEVKKDRLIVKKHNESSRSLEFWWCAYTFSIVPVICADV</sequence>
<protein>
    <submittedName>
        <fullName evidence="1">Uncharacterized protein</fullName>
    </submittedName>
</protein>
<keyword evidence="2" id="KW-1185">Reference proteome</keyword>
<dbReference type="EMBL" id="VUJX02000003">
    <property type="protein sequence ID" value="KAL0938418.1"/>
    <property type="molecule type" value="Genomic_DNA"/>
</dbReference>
<evidence type="ECO:0000313" key="2">
    <source>
        <dbReference type="Proteomes" id="UP000805649"/>
    </source>
</evidence>
<name>A0ACC3Z2U8_COLTU</name>
<reference evidence="1 2" key="1">
    <citation type="journal article" date="2020" name="Phytopathology">
        <title>Genome Sequence Resources of Colletotrichum truncatum, C. plurivorum, C. musicola, and C. sojae: Four Species Pathogenic to Soybean (Glycine max).</title>
        <authorList>
            <person name="Rogerio F."/>
            <person name="Boufleur T.R."/>
            <person name="Ciampi-Guillardi M."/>
            <person name="Sukno S.A."/>
            <person name="Thon M.R."/>
            <person name="Massola Junior N.S."/>
            <person name="Baroncelli R."/>
        </authorList>
    </citation>
    <scope>NUCLEOTIDE SEQUENCE [LARGE SCALE GENOMIC DNA]</scope>
    <source>
        <strain evidence="1 2">CMES1059</strain>
    </source>
</reference>
<accession>A0ACC3Z2U8</accession>